<accession>A0A8H3U6S1</accession>
<dbReference type="Proteomes" id="UP000433883">
    <property type="component" value="Unassembled WGS sequence"/>
</dbReference>
<evidence type="ECO:0000256" key="1">
    <source>
        <dbReference type="SAM" id="MobiDB-lite"/>
    </source>
</evidence>
<dbReference type="EMBL" id="WNWS01000604">
    <property type="protein sequence ID" value="KAE9965324.1"/>
    <property type="molecule type" value="Genomic_DNA"/>
</dbReference>
<feature type="chain" id="PRO_5044690503" evidence="2">
    <location>
        <begin position="19"/>
        <end position="72"/>
    </location>
</feature>
<dbReference type="Proteomes" id="UP000490939">
    <property type="component" value="Unassembled WGS sequence"/>
</dbReference>
<feature type="compositionally biased region" description="Basic and acidic residues" evidence="1">
    <location>
        <begin position="31"/>
        <end position="40"/>
    </location>
</feature>
<evidence type="ECO:0000256" key="2">
    <source>
        <dbReference type="SAM" id="SignalP"/>
    </source>
</evidence>
<feature type="region of interest" description="Disordered" evidence="1">
    <location>
        <begin position="31"/>
        <end position="72"/>
    </location>
</feature>
<dbReference type="EMBL" id="WNWR01000076">
    <property type="protein sequence ID" value="KAE9991945.1"/>
    <property type="molecule type" value="Genomic_DNA"/>
</dbReference>
<organism evidence="3 6">
    <name type="scientific">Venturia inaequalis</name>
    <name type="common">Apple scab fungus</name>
    <dbReference type="NCBI Taxonomy" id="5025"/>
    <lineage>
        <taxon>Eukaryota</taxon>
        <taxon>Fungi</taxon>
        <taxon>Dikarya</taxon>
        <taxon>Ascomycota</taxon>
        <taxon>Pezizomycotina</taxon>
        <taxon>Dothideomycetes</taxon>
        <taxon>Pleosporomycetidae</taxon>
        <taxon>Venturiales</taxon>
        <taxon>Venturiaceae</taxon>
        <taxon>Venturia</taxon>
    </lineage>
</organism>
<evidence type="ECO:0000313" key="5">
    <source>
        <dbReference type="EMBL" id="KAE9991945.1"/>
    </source>
</evidence>
<keyword evidence="2" id="KW-0732">Signal</keyword>
<evidence type="ECO:0000313" key="8">
    <source>
        <dbReference type="Proteomes" id="UP000490939"/>
    </source>
</evidence>
<evidence type="ECO:0000313" key="7">
    <source>
        <dbReference type="Proteomes" id="UP000447873"/>
    </source>
</evidence>
<protein>
    <submittedName>
        <fullName evidence="3">Uncharacterized protein</fullName>
    </submittedName>
</protein>
<dbReference type="AlphaFoldDB" id="A0A8H3U6S1"/>
<evidence type="ECO:0000313" key="3">
    <source>
        <dbReference type="EMBL" id="KAE9964198.1"/>
    </source>
</evidence>
<sequence length="72" mass="7589">MAAKLVPLLLAAAAGVISVQYTLGPELERQAREKEAKARGEAGVPVNVIETPTTTPDTESQKSKSIETNQSP</sequence>
<gene>
    <name evidence="3" type="ORF">BLS_008566</name>
    <name evidence="5" type="ORF">EG327_010512</name>
    <name evidence="4" type="ORF">EG328_009807</name>
</gene>
<feature type="signal peptide" evidence="2">
    <location>
        <begin position="1"/>
        <end position="18"/>
    </location>
</feature>
<evidence type="ECO:0000313" key="6">
    <source>
        <dbReference type="Proteomes" id="UP000433883"/>
    </source>
</evidence>
<comment type="caution">
    <text evidence="3">The sequence shown here is derived from an EMBL/GenBank/DDBJ whole genome shotgun (WGS) entry which is preliminary data.</text>
</comment>
<evidence type="ECO:0000313" key="4">
    <source>
        <dbReference type="EMBL" id="KAE9965324.1"/>
    </source>
</evidence>
<proteinExistence type="predicted"/>
<dbReference type="EMBL" id="WNWQ01000730">
    <property type="protein sequence ID" value="KAE9964198.1"/>
    <property type="molecule type" value="Genomic_DNA"/>
</dbReference>
<keyword evidence="8" id="KW-1185">Reference proteome</keyword>
<dbReference type="Proteomes" id="UP000447873">
    <property type="component" value="Unassembled WGS sequence"/>
</dbReference>
<reference evidence="3 6" key="1">
    <citation type="submission" date="2019-11" db="EMBL/GenBank/DDBJ databases">
        <title>Venturia inaequalis Genome Resource.</title>
        <authorList>
            <person name="Lichtner F.J."/>
        </authorList>
    </citation>
    <scope>NUCLEOTIDE SEQUENCE [LARGE SCALE GENOMIC DNA]</scope>
    <source>
        <strain evidence="4 7">120213</strain>
        <strain evidence="3">Bline_iso_100314</strain>
        <strain evidence="5 8">DMI_063113</strain>
    </source>
</reference>
<name>A0A8H3U6S1_VENIN</name>